<organism evidence="1 2">
    <name type="scientific">Vanrija albida</name>
    <dbReference type="NCBI Taxonomy" id="181172"/>
    <lineage>
        <taxon>Eukaryota</taxon>
        <taxon>Fungi</taxon>
        <taxon>Dikarya</taxon>
        <taxon>Basidiomycota</taxon>
        <taxon>Agaricomycotina</taxon>
        <taxon>Tremellomycetes</taxon>
        <taxon>Trichosporonales</taxon>
        <taxon>Trichosporonaceae</taxon>
        <taxon>Vanrija</taxon>
    </lineage>
</organism>
<dbReference type="RefSeq" id="XP_069210697.1">
    <property type="nucleotide sequence ID" value="XM_069350311.1"/>
</dbReference>
<gene>
    <name evidence="1" type="ORF">Q8F55_001695</name>
</gene>
<evidence type="ECO:0000313" key="2">
    <source>
        <dbReference type="Proteomes" id="UP001565368"/>
    </source>
</evidence>
<sequence>MPWPVSARHTAGYTVWLAPDEEQEKVVTGILKDYSDKTFVNYKRGVERRPKGGFAPMPFGLPTPSNEVFSDPPPLPPSAILILPPALCGHTSADSIKTMAKEKVDAYTGGPINIKFGALKSTSGAWVWTPIDEGQSDSKKIDTLRTALKDRLWSTTEKSHLSVPTPYLVLLDLNPGLEAAMDPAFRYIEHENDVRVAFDGKLPSLTLTKVVVMQGNKKIGEFPIPKAA</sequence>
<accession>A0ABR3Q7N8</accession>
<protein>
    <submittedName>
        <fullName evidence="1">Uncharacterized protein</fullName>
    </submittedName>
</protein>
<keyword evidence="2" id="KW-1185">Reference proteome</keyword>
<dbReference type="EMBL" id="JBBXJM010000002">
    <property type="protein sequence ID" value="KAL1410753.1"/>
    <property type="molecule type" value="Genomic_DNA"/>
</dbReference>
<dbReference type="Proteomes" id="UP001565368">
    <property type="component" value="Unassembled WGS sequence"/>
</dbReference>
<comment type="caution">
    <text evidence="1">The sequence shown here is derived from an EMBL/GenBank/DDBJ whole genome shotgun (WGS) entry which is preliminary data.</text>
</comment>
<proteinExistence type="predicted"/>
<reference evidence="1 2" key="1">
    <citation type="submission" date="2023-08" db="EMBL/GenBank/DDBJ databases">
        <title>Annotated Genome Sequence of Vanrija albida AlHP1.</title>
        <authorList>
            <person name="Herzog R."/>
        </authorList>
    </citation>
    <scope>NUCLEOTIDE SEQUENCE [LARGE SCALE GENOMIC DNA]</scope>
    <source>
        <strain evidence="1 2">AlHP1</strain>
    </source>
</reference>
<evidence type="ECO:0000313" key="1">
    <source>
        <dbReference type="EMBL" id="KAL1410753.1"/>
    </source>
</evidence>
<name>A0ABR3Q7N8_9TREE</name>
<dbReference type="GeneID" id="95982738"/>